<sequence>MTKSVLTKRTILEGTRVVFKYLKPYKGAFWFLLLLSIVAAVAEAFIPLLGGRIFDGIVAISEHKDAILPTLINALLIWLAIKLLSDASQWRIGYRRSYIATRIESEYLANGFGKLLEMPMSFHKHRKHGEVIDRINRASGQLENFVENIMITLAPQFLSILIALVIAVYINASLAMILVATLLIYIVVLWRSVPRLATIQTTMNRAYNRAYGRAYDKLDNVQEIKQATAEKNEARRILDDFLNKASVWWIKIVAIRQKLNFTQRMLITLTQLSVFFSSIFLVEQNLITPGELVAFNGYAAMFFGPFVVIGNQWHTIQNGLISLVRSEKILNLPTEQYHPANAVILSGLRGDIQFRDVRFNYEKKQQEVLRGVSFEAKAGEVVALVGESGVGKTTILDLLLGFYFPQAGSISIDGHDIHDLDLLAYRGQIAVVPQEVTLFNDTIINNIRYGSPGKSESKIKLAATQAHASEFIESFPKKYKQLVGWRGIKLSTGQKQRIAIARAILRAPRILILDEPTSALDAESEKLIKSSLETLMKGRTTFIVAHRLSTIREADKILVFEKGKIIESGRHEELLKKTRGTYRKLYNLQIGFY</sequence>
<keyword evidence="5 7" id="KW-1133">Transmembrane helix</keyword>
<dbReference type="GO" id="GO:0005886">
    <property type="term" value="C:plasma membrane"/>
    <property type="evidence" value="ECO:0007669"/>
    <property type="project" value="UniProtKB-SubCell"/>
</dbReference>
<accession>A0A0G1WLA9</accession>
<dbReference type="GO" id="GO:0016887">
    <property type="term" value="F:ATP hydrolysis activity"/>
    <property type="evidence" value="ECO:0007669"/>
    <property type="project" value="InterPro"/>
</dbReference>
<comment type="subcellular location">
    <subcellularLocation>
        <location evidence="1">Cell membrane</location>
        <topology evidence="1">Multi-pass membrane protein</topology>
    </subcellularLocation>
</comment>
<dbReference type="CDD" id="cd07346">
    <property type="entry name" value="ABC_6TM_exporters"/>
    <property type="match status" value="1"/>
</dbReference>
<evidence type="ECO:0000313" key="10">
    <source>
        <dbReference type="EMBL" id="KKU91093.1"/>
    </source>
</evidence>
<keyword evidence="6 7" id="KW-0472">Membrane</keyword>
<protein>
    <submittedName>
        <fullName evidence="10">ABC transporter related-protein</fullName>
    </submittedName>
</protein>
<evidence type="ECO:0000256" key="3">
    <source>
        <dbReference type="ARBA" id="ARBA00022741"/>
    </source>
</evidence>
<dbReference type="InterPro" id="IPR003593">
    <property type="entry name" value="AAA+_ATPase"/>
</dbReference>
<evidence type="ECO:0000259" key="8">
    <source>
        <dbReference type="PROSITE" id="PS50893"/>
    </source>
</evidence>
<keyword evidence="2 7" id="KW-0812">Transmembrane</keyword>
<feature type="transmembrane region" description="Helical" evidence="7">
    <location>
        <begin position="265"/>
        <end position="282"/>
    </location>
</feature>
<dbReference type="PROSITE" id="PS50893">
    <property type="entry name" value="ABC_TRANSPORTER_2"/>
    <property type="match status" value="1"/>
</dbReference>
<feature type="domain" description="ABC transporter" evidence="8">
    <location>
        <begin position="352"/>
        <end position="587"/>
    </location>
</feature>
<dbReference type="PROSITE" id="PS50929">
    <property type="entry name" value="ABC_TM1F"/>
    <property type="match status" value="1"/>
</dbReference>
<dbReference type="InterPro" id="IPR039421">
    <property type="entry name" value="Type_1_exporter"/>
</dbReference>
<dbReference type="SMART" id="SM00382">
    <property type="entry name" value="AAA"/>
    <property type="match status" value="1"/>
</dbReference>
<evidence type="ECO:0000313" key="11">
    <source>
        <dbReference type="Proteomes" id="UP000034956"/>
    </source>
</evidence>
<dbReference type="GO" id="GO:0005524">
    <property type="term" value="F:ATP binding"/>
    <property type="evidence" value="ECO:0007669"/>
    <property type="project" value="UniProtKB-KW"/>
</dbReference>
<dbReference type="InterPro" id="IPR011527">
    <property type="entry name" value="ABC1_TM_dom"/>
</dbReference>
<dbReference type="Pfam" id="PF00664">
    <property type="entry name" value="ABC_membrane"/>
    <property type="match status" value="1"/>
</dbReference>
<organism evidence="10 11">
    <name type="scientific">Candidatus Jorgensenbacteria bacterium GW2011_GWA1_48_11</name>
    <dbReference type="NCBI Taxonomy" id="1618660"/>
    <lineage>
        <taxon>Bacteria</taxon>
        <taxon>Candidatus Joergenseniibacteriota</taxon>
    </lineage>
</organism>
<evidence type="ECO:0000256" key="7">
    <source>
        <dbReference type="SAM" id="Phobius"/>
    </source>
</evidence>
<feature type="transmembrane region" description="Helical" evidence="7">
    <location>
        <begin position="66"/>
        <end position="85"/>
    </location>
</feature>
<dbReference type="SUPFAM" id="SSF52540">
    <property type="entry name" value="P-loop containing nucleoside triphosphate hydrolases"/>
    <property type="match status" value="1"/>
</dbReference>
<feature type="transmembrane region" description="Helical" evidence="7">
    <location>
        <begin position="176"/>
        <end position="193"/>
    </location>
</feature>
<dbReference type="InterPro" id="IPR003439">
    <property type="entry name" value="ABC_transporter-like_ATP-bd"/>
</dbReference>
<dbReference type="InterPro" id="IPR027417">
    <property type="entry name" value="P-loop_NTPase"/>
</dbReference>
<dbReference type="FunFam" id="3.40.50.300:FF:000218">
    <property type="entry name" value="Multidrug ABC transporter ATP-binding protein"/>
    <property type="match status" value="1"/>
</dbReference>
<evidence type="ECO:0000256" key="5">
    <source>
        <dbReference type="ARBA" id="ARBA00022989"/>
    </source>
</evidence>
<reference evidence="10 11" key="1">
    <citation type="journal article" date="2015" name="Nature">
        <title>rRNA introns, odd ribosomes, and small enigmatic genomes across a large radiation of phyla.</title>
        <authorList>
            <person name="Brown C.T."/>
            <person name="Hug L.A."/>
            <person name="Thomas B.C."/>
            <person name="Sharon I."/>
            <person name="Castelle C.J."/>
            <person name="Singh A."/>
            <person name="Wilkins M.J."/>
            <person name="Williams K.H."/>
            <person name="Banfield J.F."/>
        </authorList>
    </citation>
    <scope>NUCLEOTIDE SEQUENCE [LARGE SCALE GENOMIC DNA]</scope>
</reference>
<feature type="domain" description="ABC transmembrane type-1" evidence="9">
    <location>
        <begin position="30"/>
        <end position="318"/>
    </location>
</feature>
<evidence type="ECO:0000256" key="4">
    <source>
        <dbReference type="ARBA" id="ARBA00022840"/>
    </source>
</evidence>
<name>A0A0G1WLA9_9BACT</name>
<dbReference type="Gene3D" id="3.40.50.300">
    <property type="entry name" value="P-loop containing nucleotide triphosphate hydrolases"/>
    <property type="match status" value="1"/>
</dbReference>
<dbReference type="AlphaFoldDB" id="A0A0G1WLA9"/>
<comment type="caution">
    <text evidence="10">The sequence shown here is derived from an EMBL/GenBank/DDBJ whole genome shotgun (WGS) entry which is preliminary data.</text>
</comment>
<dbReference type="PANTHER" id="PTHR43394:SF1">
    <property type="entry name" value="ATP-BINDING CASSETTE SUB-FAMILY B MEMBER 10, MITOCHONDRIAL"/>
    <property type="match status" value="1"/>
</dbReference>
<feature type="transmembrane region" description="Helical" evidence="7">
    <location>
        <begin position="29"/>
        <end position="54"/>
    </location>
</feature>
<evidence type="ECO:0000259" key="9">
    <source>
        <dbReference type="PROSITE" id="PS50929"/>
    </source>
</evidence>
<dbReference type="PANTHER" id="PTHR43394">
    <property type="entry name" value="ATP-DEPENDENT PERMEASE MDL1, MITOCHONDRIAL"/>
    <property type="match status" value="1"/>
</dbReference>
<dbReference type="GO" id="GO:0015421">
    <property type="term" value="F:ABC-type oligopeptide transporter activity"/>
    <property type="evidence" value="ECO:0007669"/>
    <property type="project" value="TreeGrafter"/>
</dbReference>
<keyword evidence="3" id="KW-0547">Nucleotide-binding</keyword>
<evidence type="ECO:0000256" key="1">
    <source>
        <dbReference type="ARBA" id="ARBA00004651"/>
    </source>
</evidence>
<feature type="transmembrane region" description="Helical" evidence="7">
    <location>
        <begin position="149"/>
        <end position="170"/>
    </location>
</feature>
<proteinExistence type="predicted"/>
<keyword evidence="4" id="KW-0067">ATP-binding</keyword>
<dbReference type="SUPFAM" id="SSF90123">
    <property type="entry name" value="ABC transporter transmembrane region"/>
    <property type="match status" value="1"/>
</dbReference>
<dbReference type="Gene3D" id="1.20.1560.10">
    <property type="entry name" value="ABC transporter type 1, transmembrane domain"/>
    <property type="match status" value="1"/>
</dbReference>
<dbReference type="InterPro" id="IPR036640">
    <property type="entry name" value="ABC1_TM_sf"/>
</dbReference>
<evidence type="ECO:0000256" key="6">
    <source>
        <dbReference type="ARBA" id="ARBA00023136"/>
    </source>
</evidence>
<dbReference type="Pfam" id="PF00005">
    <property type="entry name" value="ABC_tran"/>
    <property type="match status" value="1"/>
</dbReference>
<evidence type="ECO:0000256" key="2">
    <source>
        <dbReference type="ARBA" id="ARBA00022692"/>
    </source>
</evidence>
<dbReference type="Proteomes" id="UP000034956">
    <property type="component" value="Unassembled WGS sequence"/>
</dbReference>
<dbReference type="EMBL" id="LCPF01000004">
    <property type="protein sequence ID" value="KKU91093.1"/>
    <property type="molecule type" value="Genomic_DNA"/>
</dbReference>
<gene>
    <name evidence="10" type="ORF">UY23_C0004G0038</name>
</gene>